<reference evidence="2 3" key="1">
    <citation type="submission" date="2019-10" db="EMBL/GenBank/DDBJ databases">
        <title>Georgenia wutianyii sp. nov. and Georgenia yuyongxinii sp. nov. isolated from plateau pika (Ochotona curzoniae) in the Qinghai-Tibet plateau of China.</title>
        <authorList>
            <person name="Tian Z."/>
        </authorList>
    </citation>
    <scope>NUCLEOTIDE SEQUENCE [LARGE SCALE GENOMIC DNA]</scope>
    <source>
        <strain evidence="2 3">JCM 19765</strain>
    </source>
</reference>
<dbReference type="InterPro" id="IPR021414">
    <property type="entry name" value="DUF3054"/>
</dbReference>
<feature type="transmembrane region" description="Helical" evidence="1">
    <location>
        <begin position="18"/>
        <end position="37"/>
    </location>
</feature>
<comment type="caution">
    <text evidence="2">The sequence shown here is derived from an EMBL/GenBank/DDBJ whole genome shotgun (WGS) entry which is preliminary data.</text>
</comment>
<keyword evidence="3" id="KW-1185">Reference proteome</keyword>
<evidence type="ECO:0000313" key="3">
    <source>
        <dbReference type="Proteomes" id="UP000437709"/>
    </source>
</evidence>
<dbReference type="Pfam" id="PF11255">
    <property type="entry name" value="DUF3054"/>
    <property type="match status" value="1"/>
</dbReference>
<keyword evidence="1" id="KW-1133">Transmembrane helix</keyword>
<feature type="transmembrane region" description="Helical" evidence="1">
    <location>
        <begin position="101"/>
        <end position="119"/>
    </location>
</feature>
<accession>A0A6N7EGJ8</accession>
<protein>
    <submittedName>
        <fullName evidence="2">DUF3054 family protein</fullName>
    </submittedName>
</protein>
<gene>
    <name evidence="2" type="ORF">GB881_10695</name>
</gene>
<sequence>MDTPPEPAVPGSRHPLKWFALDLACVLVFTVVGMLTHGTPPSGFFETVWPFVLGLGIAWALPGVRSLPLIIWPSGVLVWAVTTVVGLVLRGITGGGVSGAFPFVTAGVLALLLIGWRVVPEIKERRHEQQARYL</sequence>
<evidence type="ECO:0000313" key="2">
    <source>
        <dbReference type="EMBL" id="MPV37502.1"/>
    </source>
</evidence>
<feature type="transmembrane region" description="Helical" evidence="1">
    <location>
        <begin position="43"/>
        <end position="62"/>
    </location>
</feature>
<dbReference type="AlphaFoldDB" id="A0A6N7EGJ8"/>
<keyword evidence="1" id="KW-0472">Membrane</keyword>
<dbReference type="EMBL" id="WHPC01000038">
    <property type="protein sequence ID" value="MPV37502.1"/>
    <property type="molecule type" value="Genomic_DNA"/>
</dbReference>
<dbReference type="Proteomes" id="UP000437709">
    <property type="component" value="Unassembled WGS sequence"/>
</dbReference>
<evidence type="ECO:0000256" key="1">
    <source>
        <dbReference type="SAM" id="Phobius"/>
    </source>
</evidence>
<keyword evidence="1" id="KW-0812">Transmembrane</keyword>
<dbReference type="OrthoDB" id="3698172at2"/>
<name>A0A6N7EGJ8_9MICO</name>
<organism evidence="2 3">
    <name type="scientific">Georgenia subflava</name>
    <dbReference type="NCBI Taxonomy" id="1622177"/>
    <lineage>
        <taxon>Bacteria</taxon>
        <taxon>Bacillati</taxon>
        <taxon>Actinomycetota</taxon>
        <taxon>Actinomycetes</taxon>
        <taxon>Micrococcales</taxon>
        <taxon>Bogoriellaceae</taxon>
        <taxon>Georgenia</taxon>
    </lineage>
</organism>
<feature type="transmembrane region" description="Helical" evidence="1">
    <location>
        <begin position="69"/>
        <end position="89"/>
    </location>
</feature>
<proteinExistence type="predicted"/>
<dbReference type="RefSeq" id="WP_152194897.1">
    <property type="nucleotide sequence ID" value="NZ_VUKD01000002.1"/>
</dbReference>